<evidence type="ECO:0000313" key="2">
    <source>
        <dbReference type="EMBL" id="MBE1505923.1"/>
    </source>
</evidence>
<reference evidence="2 3" key="1">
    <citation type="submission" date="2020-10" db="EMBL/GenBank/DDBJ databases">
        <title>Sequencing the genomes of 1000 actinobacteria strains.</title>
        <authorList>
            <person name="Klenk H.-P."/>
        </authorList>
    </citation>
    <scope>NUCLEOTIDE SEQUENCE [LARGE SCALE GENOMIC DNA]</scope>
    <source>
        <strain evidence="2 3">DSM 7307</strain>
    </source>
</reference>
<dbReference type="EMBL" id="JADBEC010000001">
    <property type="protein sequence ID" value="MBE1505923.1"/>
    <property type="molecule type" value="Genomic_DNA"/>
</dbReference>
<evidence type="ECO:0000259" key="1">
    <source>
        <dbReference type="PROSITE" id="PS51186"/>
    </source>
</evidence>
<keyword evidence="3" id="KW-1185">Reference proteome</keyword>
<protein>
    <recommendedName>
        <fullName evidence="1">N-acetyltransferase domain-containing protein</fullName>
    </recommendedName>
</protein>
<accession>A0ABR9IRU6</accession>
<sequence>MASSFLRAAISNNAFWCDAICKALGSPGEFTATLWFHRRGTPPFYPDAVTLTETEGEQTETIATLINSEKRDWAIKDSYAALDLAPLGFKLLFEAEWIGMRTPVSAQSPTTWRRMESAADLAQWEAEWSKANGPVTQKIFTEPLLNDPEIAFLLGFEHGKPIGGGILNHHAGVVGHSNLFAEGRHRETVRRGLIAQAVELYPREPLVGYERGDNLDEALRAGFELLGPLRVWLKEA</sequence>
<dbReference type="Proteomes" id="UP000620262">
    <property type="component" value="Unassembled WGS sequence"/>
</dbReference>
<comment type="caution">
    <text evidence="2">The sequence shown here is derived from an EMBL/GenBank/DDBJ whole genome shotgun (WGS) entry which is preliminary data.</text>
</comment>
<dbReference type="RefSeq" id="WP_192729706.1">
    <property type="nucleotide sequence ID" value="NZ_BAAAVL010000005.1"/>
</dbReference>
<name>A0ABR9IRU6_RHIVS</name>
<proteinExistence type="predicted"/>
<gene>
    <name evidence="2" type="ORF">H4W29_003104</name>
</gene>
<feature type="domain" description="N-acetyltransferase" evidence="1">
    <location>
        <begin position="110"/>
        <end position="236"/>
    </location>
</feature>
<organism evidence="2 3">
    <name type="scientific">Rhizobium viscosum</name>
    <name type="common">Arthrobacter viscosus</name>
    <dbReference type="NCBI Taxonomy" id="1673"/>
    <lineage>
        <taxon>Bacteria</taxon>
        <taxon>Pseudomonadati</taxon>
        <taxon>Pseudomonadota</taxon>
        <taxon>Alphaproteobacteria</taxon>
        <taxon>Hyphomicrobiales</taxon>
        <taxon>Rhizobiaceae</taxon>
        <taxon>Rhizobium/Agrobacterium group</taxon>
        <taxon>Rhizobium</taxon>
    </lineage>
</organism>
<dbReference type="PROSITE" id="PS51186">
    <property type="entry name" value="GNAT"/>
    <property type="match status" value="1"/>
</dbReference>
<evidence type="ECO:0000313" key="3">
    <source>
        <dbReference type="Proteomes" id="UP000620262"/>
    </source>
</evidence>
<dbReference type="InterPro" id="IPR000182">
    <property type="entry name" value="GNAT_dom"/>
</dbReference>